<feature type="transmembrane region" description="Helical" evidence="6">
    <location>
        <begin position="112"/>
        <end position="134"/>
    </location>
</feature>
<accession>A0A1F7ULD5</accession>
<dbReference type="CDD" id="cd13128">
    <property type="entry name" value="MATE_Wzx_like"/>
    <property type="match status" value="1"/>
</dbReference>
<keyword evidence="3 6" id="KW-0812">Transmembrane</keyword>
<dbReference type="Proteomes" id="UP000176603">
    <property type="component" value="Unassembled WGS sequence"/>
</dbReference>
<feature type="transmembrane region" description="Helical" evidence="6">
    <location>
        <begin position="87"/>
        <end position="106"/>
    </location>
</feature>
<evidence type="ECO:0000256" key="2">
    <source>
        <dbReference type="ARBA" id="ARBA00022475"/>
    </source>
</evidence>
<keyword evidence="4 6" id="KW-1133">Transmembrane helix</keyword>
<feature type="transmembrane region" description="Helical" evidence="6">
    <location>
        <begin position="412"/>
        <end position="432"/>
    </location>
</feature>
<evidence type="ECO:0000313" key="7">
    <source>
        <dbReference type="EMBL" id="OGL79092.1"/>
    </source>
</evidence>
<feature type="transmembrane region" description="Helical" evidence="6">
    <location>
        <begin position="12"/>
        <end position="32"/>
    </location>
</feature>
<proteinExistence type="predicted"/>
<dbReference type="AlphaFoldDB" id="A0A1F7ULD5"/>
<dbReference type="Pfam" id="PF01943">
    <property type="entry name" value="Polysacc_synt"/>
    <property type="match status" value="1"/>
</dbReference>
<dbReference type="EMBL" id="MGEH01000018">
    <property type="protein sequence ID" value="OGL79092.1"/>
    <property type="molecule type" value="Genomic_DNA"/>
</dbReference>
<dbReference type="PANTHER" id="PTHR30250:SF11">
    <property type="entry name" value="O-ANTIGEN TRANSPORTER-RELATED"/>
    <property type="match status" value="1"/>
</dbReference>
<feature type="transmembrane region" description="Helical" evidence="6">
    <location>
        <begin position="438"/>
        <end position="458"/>
    </location>
</feature>
<sequence>MSDGRTIAKNAAWLLVATTGQKLLAFVSFTVAARLVGPFVIGEYFYAVAVTSTFVIIADLGLTPVVIRAIAAGAEEGRRLLSAALRLKVILIPVAILASLAFVIFGRASQTIVITTAIATLVMSADALSLLFYGALRGRQRLQFEAAGMFVGQVLTASVAITAAILGWGAPGLALALLAASSWNAWWAWTQGRGQQVTPLKPHWGDAAMLVKQAVPFALAGIFVKVYSYLDSIMLKAFHGEAAVGTYSVAYKVTYALQFLPLVFIAALFPALSAVHASGDKAALKRIFAGSLRLMAIAGAGLAAGLSALAPRFIPLVYGNQFLGSVAPLGILPWVLLPIFLDFPIGSLLNATHRAHWKTTAMGATMVVNAIMNALLVPSYGPVGASWAGVVSFWFLMLVGTFMVWNDLPSPGWFASLLGRALFVAGGTWYAILNVGAIMPFALDVLFGVAIAGTLLLVTQLLTFDDVRVGYGWLLRRVKGPDPTEEAGNQI</sequence>
<evidence type="ECO:0000256" key="5">
    <source>
        <dbReference type="ARBA" id="ARBA00023136"/>
    </source>
</evidence>
<feature type="transmembrane region" description="Helical" evidence="6">
    <location>
        <begin position="210"/>
        <end position="230"/>
    </location>
</feature>
<dbReference type="InterPro" id="IPR050833">
    <property type="entry name" value="Poly_Biosynth_Transport"/>
</dbReference>
<evidence type="ECO:0000256" key="4">
    <source>
        <dbReference type="ARBA" id="ARBA00022989"/>
    </source>
</evidence>
<protein>
    <submittedName>
        <fullName evidence="7">Uncharacterized protein</fullName>
    </submittedName>
</protein>
<feature type="transmembrane region" description="Helical" evidence="6">
    <location>
        <begin position="255"/>
        <end position="275"/>
    </location>
</feature>
<gene>
    <name evidence="7" type="ORF">A3E39_02500</name>
</gene>
<comment type="subcellular location">
    <subcellularLocation>
        <location evidence="1">Cell membrane</location>
        <topology evidence="1">Multi-pass membrane protein</topology>
    </subcellularLocation>
</comment>
<feature type="transmembrane region" description="Helical" evidence="6">
    <location>
        <begin position="322"/>
        <end position="341"/>
    </location>
</feature>
<keyword evidence="2" id="KW-1003">Cell membrane</keyword>
<keyword evidence="5 6" id="KW-0472">Membrane</keyword>
<evidence type="ECO:0000256" key="1">
    <source>
        <dbReference type="ARBA" id="ARBA00004651"/>
    </source>
</evidence>
<dbReference type="STRING" id="1802399.A3E39_02500"/>
<feature type="transmembrane region" description="Helical" evidence="6">
    <location>
        <begin position="287"/>
        <end position="310"/>
    </location>
</feature>
<feature type="transmembrane region" description="Helical" evidence="6">
    <location>
        <begin position="44"/>
        <end position="67"/>
    </location>
</feature>
<name>A0A1F7ULD5_9BACT</name>
<dbReference type="GO" id="GO:0005886">
    <property type="term" value="C:plasma membrane"/>
    <property type="evidence" value="ECO:0007669"/>
    <property type="project" value="UniProtKB-SubCell"/>
</dbReference>
<reference evidence="7 8" key="1">
    <citation type="journal article" date="2016" name="Nat. Commun.">
        <title>Thousands of microbial genomes shed light on interconnected biogeochemical processes in an aquifer system.</title>
        <authorList>
            <person name="Anantharaman K."/>
            <person name="Brown C.T."/>
            <person name="Hug L.A."/>
            <person name="Sharon I."/>
            <person name="Castelle C.J."/>
            <person name="Probst A.J."/>
            <person name="Thomas B.C."/>
            <person name="Singh A."/>
            <person name="Wilkins M.J."/>
            <person name="Karaoz U."/>
            <person name="Brodie E.L."/>
            <person name="Williams K.H."/>
            <person name="Hubbard S.S."/>
            <person name="Banfield J.F."/>
        </authorList>
    </citation>
    <scope>NUCLEOTIDE SEQUENCE [LARGE SCALE GENOMIC DNA]</scope>
</reference>
<dbReference type="PANTHER" id="PTHR30250">
    <property type="entry name" value="PST FAMILY PREDICTED COLANIC ACID TRANSPORTER"/>
    <property type="match status" value="1"/>
</dbReference>
<feature type="transmembrane region" description="Helical" evidence="6">
    <location>
        <begin position="387"/>
        <end position="405"/>
    </location>
</feature>
<evidence type="ECO:0000256" key="6">
    <source>
        <dbReference type="SAM" id="Phobius"/>
    </source>
</evidence>
<evidence type="ECO:0000313" key="8">
    <source>
        <dbReference type="Proteomes" id="UP000176603"/>
    </source>
</evidence>
<comment type="caution">
    <text evidence="7">The sequence shown here is derived from an EMBL/GenBank/DDBJ whole genome shotgun (WGS) entry which is preliminary data.</text>
</comment>
<evidence type="ECO:0000256" key="3">
    <source>
        <dbReference type="ARBA" id="ARBA00022692"/>
    </source>
</evidence>
<dbReference type="InterPro" id="IPR002797">
    <property type="entry name" value="Polysacc_synth"/>
</dbReference>
<feature type="transmembrane region" description="Helical" evidence="6">
    <location>
        <begin position="361"/>
        <end position="381"/>
    </location>
</feature>
<organism evidence="7 8">
    <name type="scientific">Candidatus Uhrbacteria bacterium RIFCSPHIGHO2_12_FULL_60_25</name>
    <dbReference type="NCBI Taxonomy" id="1802399"/>
    <lineage>
        <taxon>Bacteria</taxon>
        <taxon>Candidatus Uhriibacteriota</taxon>
    </lineage>
</organism>
<feature type="transmembrane region" description="Helical" evidence="6">
    <location>
        <begin position="146"/>
        <end position="166"/>
    </location>
</feature>